<dbReference type="PANTHER" id="PTHR43143">
    <property type="entry name" value="METALLOPHOSPHOESTERASE, CALCINEURIN SUPERFAMILY"/>
    <property type="match status" value="1"/>
</dbReference>
<reference evidence="3 4" key="1">
    <citation type="submission" date="2019-09" db="EMBL/GenBank/DDBJ databases">
        <authorList>
            <person name="Leyn A S."/>
        </authorList>
    </citation>
    <scope>NUCLEOTIDE SEQUENCE [LARGE SCALE GENOMIC DNA]</scope>
    <source>
        <strain evidence="3">AA231_1</strain>
    </source>
</reference>
<feature type="signal peptide" evidence="2">
    <location>
        <begin position="1"/>
        <end position="37"/>
    </location>
</feature>
<dbReference type="PANTHER" id="PTHR43143:SF5">
    <property type="entry name" value="SECRETED PROTEIN"/>
    <property type="match status" value="1"/>
</dbReference>
<name>A0A6I8LN49_9PSEU</name>
<dbReference type="InterPro" id="IPR013320">
    <property type="entry name" value="ConA-like_dom_sf"/>
</dbReference>
<gene>
    <name evidence="3" type="ORF">AA23TX_02879</name>
</gene>
<dbReference type="AlphaFoldDB" id="A0A6I8LN49"/>
<feature type="region of interest" description="Disordered" evidence="1">
    <location>
        <begin position="33"/>
        <end position="59"/>
    </location>
</feature>
<proteinExistence type="predicted"/>
<dbReference type="RefSeq" id="WP_155542960.1">
    <property type="nucleotide sequence ID" value="NZ_CABVGP010000001.1"/>
</dbReference>
<dbReference type="Proteomes" id="UP000399805">
    <property type="component" value="Unassembled WGS sequence"/>
</dbReference>
<dbReference type="EMBL" id="CABVGP010000001">
    <property type="protein sequence ID" value="VVJ17858.1"/>
    <property type="molecule type" value="Genomic_DNA"/>
</dbReference>
<organism evidence="3 4">
    <name type="scientific">Amycolatopsis camponoti</name>
    <dbReference type="NCBI Taxonomy" id="2606593"/>
    <lineage>
        <taxon>Bacteria</taxon>
        <taxon>Bacillati</taxon>
        <taxon>Actinomycetota</taxon>
        <taxon>Actinomycetes</taxon>
        <taxon>Pseudonocardiales</taxon>
        <taxon>Pseudonocardiaceae</taxon>
        <taxon>Amycolatopsis</taxon>
    </lineage>
</organism>
<keyword evidence="4" id="KW-1185">Reference proteome</keyword>
<evidence type="ECO:0000256" key="2">
    <source>
        <dbReference type="SAM" id="SignalP"/>
    </source>
</evidence>
<dbReference type="InterPro" id="IPR006311">
    <property type="entry name" value="TAT_signal"/>
</dbReference>
<dbReference type="Gene3D" id="2.60.120.200">
    <property type="match status" value="1"/>
</dbReference>
<feature type="chain" id="PRO_5026332469" evidence="2">
    <location>
        <begin position="38"/>
        <end position="642"/>
    </location>
</feature>
<sequence length="642" mass="70345">MRENQAGPTRRSFLRNAGLAGAGATALGALGVAPAEAGTPDTADSARKGGGRWNPDGESRQFTVAVMPDTQYLYWGSQNSINPEPQEASLRYVIENSGKPDNNIVFLAHLGDLTQDADITSFQAVDKTFEIADSAGVAYSVLAGNHDVSGDDTRGTTPYLRTMGPQRFRRQKSFLGSDASGYNTAHVFRAAGQEWLLLAMDWRTSPAGFAWANDVIKKHPRLPVILTCHEIVGSTYGDEVYPYESGDPENNAEFSGYGQTVWDSLIKDNDQIFLTLNGHYWPSGRMTKKNAAGHDVHLHITNYQNRYMSGGGMLRLYHFDLERATIDVETISPWILEKDPAKRNRMEVLESRLTTAVDRFSIPFDFERRFAGFIPVPVRPARPAGKVLVPGTLAYWRFDNVGANGSAVTAGQQVRDLSGHGNDLTLQAVAGTAPDALTWTDDHHPDQPGHASLRFAGGRNPLHGAYLTTGASAPLNAETFKRGYTIETFVKIPRDWDGGNNGNMPVLVRRGASGDAGKHGENTDPKEPVAQLMTTNNGREVQFNCYPLSQTYPTTNWSHGLAEDQWWHIAVVNDGHHTKVYVESSPVADNPSTDSVGIASLGRTWLLGGHEYGGALDNVFHGWIGDVRIVDRALRPEEFLTR</sequence>
<accession>A0A6I8LN49</accession>
<evidence type="ECO:0000313" key="3">
    <source>
        <dbReference type="EMBL" id="VVJ17858.1"/>
    </source>
</evidence>
<dbReference type="SUPFAM" id="SSF56300">
    <property type="entry name" value="Metallo-dependent phosphatases"/>
    <property type="match status" value="1"/>
</dbReference>
<dbReference type="SUPFAM" id="SSF49899">
    <property type="entry name" value="Concanavalin A-like lectins/glucanases"/>
    <property type="match status" value="1"/>
</dbReference>
<dbReference type="Pfam" id="PF13385">
    <property type="entry name" value="Laminin_G_3"/>
    <property type="match status" value="1"/>
</dbReference>
<evidence type="ECO:0000313" key="4">
    <source>
        <dbReference type="Proteomes" id="UP000399805"/>
    </source>
</evidence>
<dbReference type="InterPro" id="IPR029052">
    <property type="entry name" value="Metallo-depent_PP-like"/>
</dbReference>
<protein>
    <submittedName>
        <fullName evidence="3">Putative secreted protein</fullName>
    </submittedName>
</protein>
<keyword evidence="2" id="KW-0732">Signal</keyword>
<dbReference type="PROSITE" id="PS51318">
    <property type="entry name" value="TAT"/>
    <property type="match status" value="1"/>
</dbReference>
<dbReference type="Gene3D" id="3.60.21.10">
    <property type="match status" value="1"/>
</dbReference>
<dbReference type="InterPro" id="IPR051918">
    <property type="entry name" value="STPP_CPPED1"/>
</dbReference>
<evidence type="ECO:0000256" key="1">
    <source>
        <dbReference type="SAM" id="MobiDB-lite"/>
    </source>
</evidence>